<accession>A0AAV2D5E4</accession>
<feature type="region of interest" description="Disordered" evidence="1">
    <location>
        <begin position="63"/>
        <end position="101"/>
    </location>
</feature>
<dbReference type="PANTHER" id="PTHR36245">
    <property type="entry name" value="GLYCINE-RICH PROTEIN DOT1-LIKE"/>
    <property type="match status" value="1"/>
</dbReference>
<keyword evidence="2" id="KW-0732">Signal</keyword>
<dbReference type="Proteomes" id="UP001497516">
    <property type="component" value="Chromosome 2"/>
</dbReference>
<evidence type="ECO:0000313" key="4">
    <source>
        <dbReference type="Proteomes" id="UP001497516"/>
    </source>
</evidence>
<feature type="compositionally biased region" description="Gly residues" evidence="1">
    <location>
        <begin position="67"/>
        <end position="88"/>
    </location>
</feature>
<feature type="chain" id="PRO_5043909463" description="Glycine-rich protein" evidence="2">
    <location>
        <begin position="29"/>
        <end position="153"/>
    </location>
</feature>
<dbReference type="EMBL" id="OZ034815">
    <property type="protein sequence ID" value="CAL1367211.1"/>
    <property type="molecule type" value="Genomic_DNA"/>
</dbReference>
<dbReference type="PANTHER" id="PTHR36245:SF5">
    <property type="entry name" value="GLYCINE-RICH PROTEIN DOT1-LIKE"/>
    <property type="match status" value="1"/>
</dbReference>
<sequence length="153" mass="15335">MMGFSLDSRRVLLLLLLATLCLLHYQDTLPSVLAAPSFIPESNHAPEGKLPLSMAIKTGAASSVNRRGGGGHGGGGHGGVGRGGSGRGRGGEEGGGRRGGSGTMIPLYAGGAAGAGARSHDNGAALYRGKPNPIHNLGLAVMLALPLLFNNFA</sequence>
<evidence type="ECO:0000256" key="1">
    <source>
        <dbReference type="SAM" id="MobiDB-lite"/>
    </source>
</evidence>
<evidence type="ECO:0008006" key="5">
    <source>
        <dbReference type="Google" id="ProtNLM"/>
    </source>
</evidence>
<protein>
    <recommendedName>
        <fullName evidence="5">Glycine-rich protein</fullName>
    </recommendedName>
</protein>
<gene>
    <name evidence="3" type="ORF">LTRI10_LOCUS10998</name>
</gene>
<evidence type="ECO:0000313" key="3">
    <source>
        <dbReference type="EMBL" id="CAL1367211.1"/>
    </source>
</evidence>
<feature type="signal peptide" evidence="2">
    <location>
        <begin position="1"/>
        <end position="28"/>
    </location>
</feature>
<keyword evidence="4" id="KW-1185">Reference proteome</keyword>
<name>A0AAV2D5E4_9ROSI</name>
<proteinExistence type="predicted"/>
<reference evidence="3 4" key="1">
    <citation type="submission" date="2024-04" db="EMBL/GenBank/DDBJ databases">
        <authorList>
            <person name="Fracassetti M."/>
        </authorList>
    </citation>
    <scope>NUCLEOTIDE SEQUENCE [LARGE SCALE GENOMIC DNA]</scope>
</reference>
<evidence type="ECO:0000256" key="2">
    <source>
        <dbReference type="SAM" id="SignalP"/>
    </source>
</evidence>
<dbReference type="AlphaFoldDB" id="A0AAV2D5E4"/>
<organism evidence="3 4">
    <name type="scientific">Linum trigynum</name>
    <dbReference type="NCBI Taxonomy" id="586398"/>
    <lineage>
        <taxon>Eukaryota</taxon>
        <taxon>Viridiplantae</taxon>
        <taxon>Streptophyta</taxon>
        <taxon>Embryophyta</taxon>
        <taxon>Tracheophyta</taxon>
        <taxon>Spermatophyta</taxon>
        <taxon>Magnoliopsida</taxon>
        <taxon>eudicotyledons</taxon>
        <taxon>Gunneridae</taxon>
        <taxon>Pentapetalae</taxon>
        <taxon>rosids</taxon>
        <taxon>fabids</taxon>
        <taxon>Malpighiales</taxon>
        <taxon>Linaceae</taxon>
        <taxon>Linum</taxon>
    </lineage>
</organism>